<feature type="domain" description="FecR N-terminal" evidence="3">
    <location>
        <begin position="10"/>
        <end position="49"/>
    </location>
</feature>
<comment type="caution">
    <text evidence="4">The sequence shown here is derived from an EMBL/GenBank/DDBJ whole genome shotgun (WGS) entry which is preliminary data.</text>
</comment>
<sequence>MSNATRIEESAVAWCVKRERADWSASDQAELDAWLSESTAHRVAMLRMEYGWQRVDRMAALRSSSLSQVAPVHSPYQPDSKKRWLAMAAGFLLVMSLSIFGAQQWMGNGTQRYVTMVGGHETVPLKDGSNVELNTNTHLRAVVDEKARVVWLDKGEAYFEVAHDEKRPFVVYAGDRRIVVLGTHFLVRRDHDRIEVMVAEGRVRVEGVDTTKPLKSAIITPGNMVVSESGSMMVAMASPEKVESELAWRRGYLVFDRTSLASVAEQFNRYNEKKILIEDPKIIDTRISGSFEANNVDAFGRLLQRAYGLSVVDHKGQLWIAQQE</sequence>
<dbReference type="EMBL" id="QANS01000009">
    <property type="protein sequence ID" value="PTU28274.1"/>
    <property type="molecule type" value="Genomic_DNA"/>
</dbReference>
<evidence type="ECO:0000259" key="3">
    <source>
        <dbReference type="Pfam" id="PF16220"/>
    </source>
</evidence>
<keyword evidence="1" id="KW-1133">Transmembrane helix</keyword>
<dbReference type="Gene3D" id="3.55.50.30">
    <property type="match status" value="1"/>
</dbReference>
<protein>
    <submittedName>
        <fullName evidence="4">Iron dicitrate transport regulator FecR</fullName>
    </submittedName>
</protein>
<dbReference type="Proteomes" id="UP000244248">
    <property type="component" value="Unassembled WGS sequence"/>
</dbReference>
<dbReference type="Gene3D" id="2.60.120.1440">
    <property type="match status" value="1"/>
</dbReference>
<reference evidence="4 5" key="1">
    <citation type="submission" date="2018-04" db="EMBL/GenBank/DDBJ databases">
        <title>Novel species isolated from glacier.</title>
        <authorList>
            <person name="Liu Q."/>
            <person name="Xin Y.-H."/>
        </authorList>
    </citation>
    <scope>NUCLEOTIDE SEQUENCE [LARGE SCALE GENOMIC DNA]</scope>
    <source>
        <strain evidence="4 5">GT1R17</strain>
    </source>
</reference>
<dbReference type="PANTHER" id="PTHR30273:SF2">
    <property type="entry name" value="PROTEIN FECR"/>
    <property type="match status" value="1"/>
</dbReference>
<dbReference type="InterPro" id="IPR012373">
    <property type="entry name" value="Ferrdict_sens_TM"/>
</dbReference>
<organism evidence="4 5">
    <name type="scientific">Stenotrophobium rhamnosiphilum</name>
    <dbReference type="NCBI Taxonomy" id="2029166"/>
    <lineage>
        <taxon>Bacteria</taxon>
        <taxon>Pseudomonadati</taxon>
        <taxon>Pseudomonadota</taxon>
        <taxon>Gammaproteobacteria</taxon>
        <taxon>Nevskiales</taxon>
        <taxon>Nevskiaceae</taxon>
        <taxon>Stenotrophobium</taxon>
    </lineage>
</organism>
<evidence type="ECO:0000259" key="2">
    <source>
        <dbReference type="Pfam" id="PF04773"/>
    </source>
</evidence>
<feature type="transmembrane region" description="Helical" evidence="1">
    <location>
        <begin position="84"/>
        <end position="106"/>
    </location>
</feature>
<keyword evidence="1" id="KW-0472">Membrane</keyword>
<dbReference type="PANTHER" id="PTHR30273">
    <property type="entry name" value="PERIPLASMIC SIGNAL SENSOR AND SIGMA FACTOR ACTIVATOR FECR-RELATED"/>
    <property type="match status" value="1"/>
</dbReference>
<keyword evidence="1" id="KW-0812">Transmembrane</keyword>
<evidence type="ECO:0000256" key="1">
    <source>
        <dbReference type="SAM" id="Phobius"/>
    </source>
</evidence>
<proteinExistence type="predicted"/>
<dbReference type="GO" id="GO:0016989">
    <property type="term" value="F:sigma factor antagonist activity"/>
    <property type="evidence" value="ECO:0007669"/>
    <property type="project" value="TreeGrafter"/>
</dbReference>
<keyword evidence="5" id="KW-1185">Reference proteome</keyword>
<dbReference type="OrthoDB" id="9771237at2"/>
<dbReference type="InterPro" id="IPR006860">
    <property type="entry name" value="FecR"/>
</dbReference>
<dbReference type="Pfam" id="PF16220">
    <property type="entry name" value="DUF4880"/>
    <property type="match status" value="1"/>
</dbReference>
<dbReference type="InterPro" id="IPR032623">
    <property type="entry name" value="FecR_N"/>
</dbReference>
<dbReference type="RefSeq" id="WP_107941734.1">
    <property type="nucleotide sequence ID" value="NZ_QANS01000009.1"/>
</dbReference>
<evidence type="ECO:0000313" key="4">
    <source>
        <dbReference type="EMBL" id="PTU28274.1"/>
    </source>
</evidence>
<evidence type="ECO:0000313" key="5">
    <source>
        <dbReference type="Proteomes" id="UP000244248"/>
    </source>
</evidence>
<gene>
    <name evidence="4" type="ORF">CJD38_17725</name>
</gene>
<dbReference type="Pfam" id="PF04773">
    <property type="entry name" value="FecR"/>
    <property type="match status" value="1"/>
</dbReference>
<dbReference type="PIRSF" id="PIRSF018266">
    <property type="entry name" value="FecR"/>
    <property type="match status" value="1"/>
</dbReference>
<dbReference type="AlphaFoldDB" id="A0A2T5MBA5"/>
<accession>A0A2T5MBA5</accession>
<name>A0A2T5MBA5_9GAMM</name>
<feature type="domain" description="FecR protein" evidence="2">
    <location>
        <begin position="112"/>
        <end position="204"/>
    </location>
</feature>